<comment type="caution">
    <text evidence="3">The sequence shown here is derived from an EMBL/GenBank/DDBJ whole genome shotgun (WGS) entry which is preliminary data.</text>
</comment>
<evidence type="ECO:0000313" key="4">
    <source>
        <dbReference type="Proteomes" id="UP000664800"/>
    </source>
</evidence>
<feature type="compositionally biased region" description="Basic and acidic residues" evidence="1">
    <location>
        <begin position="65"/>
        <end position="77"/>
    </location>
</feature>
<reference evidence="3" key="1">
    <citation type="submission" date="2021-02" db="EMBL/GenBank/DDBJ databases">
        <title>Thiocyanate and organic carbon inputs drive convergent selection for specific autotrophic Afipia and Thiobacillus strains within complex microbiomes.</title>
        <authorList>
            <person name="Huddy R.J."/>
            <person name="Sachdeva R."/>
            <person name="Kadzinga F."/>
            <person name="Kantor R.S."/>
            <person name="Harrison S.T.L."/>
            <person name="Banfield J.F."/>
        </authorList>
    </citation>
    <scope>NUCLEOTIDE SEQUENCE</scope>
    <source>
        <strain evidence="3">SCN18_13_7_16_R3_B_64_19</strain>
    </source>
</reference>
<dbReference type="AlphaFoldDB" id="A0A8I1MXT0"/>
<name>A0A8I1MXT0_THIA3</name>
<feature type="region of interest" description="Disordered" evidence="1">
    <location>
        <begin position="45"/>
        <end position="96"/>
    </location>
</feature>
<gene>
    <name evidence="3" type="ORF">J0I24_11550</name>
</gene>
<feature type="signal peptide" evidence="2">
    <location>
        <begin position="1"/>
        <end position="46"/>
    </location>
</feature>
<dbReference type="InterPro" id="IPR021455">
    <property type="entry name" value="DUF3106"/>
</dbReference>
<feature type="chain" id="PRO_5034198916" evidence="2">
    <location>
        <begin position="47"/>
        <end position="96"/>
    </location>
</feature>
<dbReference type="Pfam" id="PF11304">
    <property type="entry name" value="DUF3106"/>
    <property type="match status" value="1"/>
</dbReference>
<dbReference type="Proteomes" id="UP000664800">
    <property type="component" value="Unassembled WGS sequence"/>
</dbReference>
<proteinExistence type="predicted"/>
<accession>A0A8I1MXT0</accession>
<keyword evidence="2" id="KW-0732">Signal</keyword>
<sequence>MAIRLERHSTQSRAQFRVQLRKARLTAAAIAISAFGVMVMAPTASANQRDGQGAYQQWERMPPQQRERILQEQERFKRLPPSEQERLRREYQQRRQ</sequence>
<evidence type="ECO:0000256" key="2">
    <source>
        <dbReference type="SAM" id="SignalP"/>
    </source>
</evidence>
<dbReference type="EMBL" id="JAFKMR010000022">
    <property type="protein sequence ID" value="MBN8744927.1"/>
    <property type="molecule type" value="Genomic_DNA"/>
</dbReference>
<evidence type="ECO:0000313" key="3">
    <source>
        <dbReference type="EMBL" id="MBN8744927.1"/>
    </source>
</evidence>
<feature type="compositionally biased region" description="Basic and acidic residues" evidence="1">
    <location>
        <begin position="83"/>
        <end position="96"/>
    </location>
</feature>
<organism evidence="3 4">
    <name type="scientific">Thiomonas arsenitoxydans (strain DSM 22701 / CIP 110005 / 3As)</name>
    <dbReference type="NCBI Taxonomy" id="426114"/>
    <lineage>
        <taxon>Bacteria</taxon>
        <taxon>Pseudomonadati</taxon>
        <taxon>Pseudomonadota</taxon>
        <taxon>Betaproteobacteria</taxon>
        <taxon>Burkholderiales</taxon>
        <taxon>Thiomonas</taxon>
    </lineage>
</organism>
<evidence type="ECO:0000256" key="1">
    <source>
        <dbReference type="SAM" id="MobiDB-lite"/>
    </source>
</evidence>
<protein>
    <submittedName>
        <fullName evidence="3">DUF3106 domain-containing protein</fullName>
    </submittedName>
</protein>